<organism evidence="1 2">
    <name type="scientific">Gracilariopsis chorda</name>
    <dbReference type="NCBI Taxonomy" id="448386"/>
    <lineage>
        <taxon>Eukaryota</taxon>
        <taxon>Rhodophyta</taxon>
        <taxon>Florideophyceae</taxon>
        <taxon>Rhodymeniophycidae</taxon>
        <taxon>Gracilariales</taxon>
        <taxon>Gracilariaceae</taxon>
        <taxon>Gracilariopsis</taxon>
    </lineage>
</organism>
<gene>
    <name evidence="1" type="ORF">BWQ96_10086</name>
</gene>
<evidence type="ECO:0000313" key="1">
    <source>
        <dbReference type="EMBL" id="PXF40196.1"/>
    </source>
</evidence>
<accession>A0A2V3IDN7</accession>
<keyword evidence="2" id="KW-1185">Reference proteome</keyword>
<dbReference type="AlphaFoldDB" id="A0A2V3IDN7"/>
<dbReference type="EMBL" id="NBIV01000346">
    <property type="protein sequence ID" value="PXF40196.1"/>
    <property type="molecule type" value="Genomic_DNA"/>
</dbReference>
<dbReference type="Proteomes" id="UP000247409">
    <property type="component" value="Unassembled WGS sequence"/>
</dbReference>
<name>A0A2V3IDN7_9FLOR</name>
<evidence type="ECO:0000313" key="2">
    <source>
        <dbReference type="Proteomes" id="UP000247409"/>
    </source>
</evidence>
<sequence>MLMADEGCDGNLVPPSLLRDIRKADSSLPVTTLDQPVSFRNPLLSTERIGCGRTIRAPNRLLVLHDSYLSLSKMIWYVADKEVD</sequence>
<protein>
    <submittedName>
        <fullName evidence="1">Uncharacterized protein</fullName>
    </submittedName>
</protein>
<proteinExistence type="predicted"/>
<reference evidence="1 2" key="1">
    <citation type="journal article" date="2018" name="Mol. Biol. Evol.">
        <title>Analysis of the draft genome of the red seaweed Gracilariopsis chorda provides insights into genome size evolution in Rhodophyta.</title>
        <authorList>
            <person name="Lee J."/>
            <person name="Yang E.C."/>
            <person name="Graf L."/>
            <person name="Yang J.H."/>
            <person name="Qiu H."/>
            <person name="Zel Zion U."/>
            <person name="Chan C.X."/>
            <person name="Stephens T.G."/>
            <person name="Weber A.P.M."/>
            <person name="Boo G.H."/>
            <person name="Boo S.M."/>
            <person name="Kim K.M."/>
            <person name="Shin Y."/>
            <person name="Jung M."/>
            <person name="Lee S.J."/>
            <person name="Yim H.S."/>
            <person name="Lee J.H."/>
            <person name="Bhattacharya D."/>
            <person name="Yoon H.S."/>
        </authorList>
    </citation>
    <scope>NUCLEOTIDE SEQUENCE [LARGE SCALE GENOMIC DNA]</scope>
    <source>
        <strain evidence="1 2">SKKU-2015</strain>
        <tissue evidence="1">Whole body</tissue>
    </source>
</reference>
<comment type="caution">
    <text evidence="1">The sequence shown here is derived from an EMBL/GenBank/DDBJ whole genome shotgun (WGS) entry which is preliminary data.</text>
</comment>